<dbReference type="EMBL" id="JAULSU010000003">
    <property type="protein sequence ID" value="KAK0624346.1"/>
    <property type="molecule type" value="Genomic_DNA"/>
</dbReference>
<keyword evidence="1" id="KW-1133">Transmembrane helix</keyword>
<reference evidence="2" key="1">
    <citation type="submission" date="2023-06" db="EMBL/GenBank/DDBJ databases">
        <title>Genome-scale phylogeny and comparative genomics of the fungal order Sordariales.</title>
        <authorList>
            <consortium name="Lawrence Berkeley National Laboratory"/>
            <person name="Hensen N."/>
            <person name="Bonometti L."/>
            <person name="Westerberg I."/>
            <person name="Brannstrom I.O."/>
            <person name="Guillou S."/>
            <person name="Cros-Aarteil S."/>
            <person name="Calhoun S."/>
            <person name="Haridas S."/>
            <person name="Kuo A."/>
            <person name="Mondo S."/>
            <person name="Pangilinan J."/>
            <person name="Riley R."/>
            <person name="Labutti K."/>
            <person name="Andreopoulos B."/>
            <person name="Lipzen A."/>
            <person name="Chen C."/>
            <person name="Yanf M."/>
            <person name="Daum C."/>
            <person name="Ng V."/>
            <person name="Clum A."/>
            <person name="Steindorff A."/>
            <person name="Ohm R."/>
            <person name="Martin F."/>
            <person name="Silar P."/>
            <person name="Natvig D."/>
            <person name="Lalanne C."/>
            <person name="Gautier V."/>
            <person name="Ament-Velasquez S.L."/>
            <person name="Kruys A."/>
            <person name="Hutchinson M.I."/>
            <person name="Powell A.J."/>
            <person name="Barry K."/>
            <person name="Miller A.N."/>
            <person name="Grigoriev I.V."/>
            <person name="Debuchy R."/>
            <person name="Gladieux P."/>
            <person name="Thoren M.H."/>
            <person name="Johannesson H."/>
        </authorList>
    </citation>
    <scope>NUCLEOTIDE SEQUENCE</scope>
    <source>
        <strain evidence="2">CBS 606.72</strain>
    </source>
</reference>
<sequence length="209" mass="23517">MLQESFLAKGDPLIICGAEQCWAGDFVEGYSSFASGWVFETALLYLAANLQHWNQSKSSLPTSSILGPLPRLSKRFGYNPWHQHQTTIAIIPSLLSPPLSLQAHEPPPNPLPITMTLLSPLTSLPLLLFLFLPILYLLLPRRNHLSLFPGPLLARYTYLYIFHHMWSARLDTFLLYLHDTYGPVVRLGPNDILLGDADEIIRTNGLRST</sequence>
<feature type="transmembrane region" description="Helical" evidence="1">
    <location>
        <begin position="117"/>
        <end position="139"/>
    </location>
</feature>
<name>A0AA39WZA1_9PEZI</name>
<evidence type="ECO:0000256" key="1">
    <source>
        <dbReference type="SAM" id="Phobius"/>
    </source>
</evidence>
<keyword evidence="3" id="KW-1185">Reference proteome</keyword>
<keyword evidence="1" id="KW-0812">Transmembrane</keyword>
<dbReference type="AlphaFoldDB" id="A0AA39WZA1"/>
<proteinExistence type="predicted"/>
<keyword evidence="1" id="KW-0472">Membrane</keyword>
<comment type="caution">
    <text evidence="2">The sequence shown here is derived from an EMBL/GenBank/DDBJ whole genome shotgun (WGS) entry which is preliminary data.</text>
</comment>
<evidence type="ECO:0000313" key="3">
    <source>
        <dbReference type="Proteomes" id="UP001175000"/>
    </source>
</evidence>
<dbReference type="Proteomes" id="UP001175000">
    <property type="component" value="Unassembled WGS sequence"/>
</dbReference>
<protein>
    <submittedName>
        <fullName evidence="2">Uncharacterized protein</fullName>
    </submittedName>
</protein>
<evidence type="ECO:0000313" key="2">
    <source>
        <dbReference type="EMBL" id="KAK0624346.1"/>
    </source>
</evidence>
<organism evidence="2 3">
    <name type="scientific">Immersiella caudata</name>
    <dbReference type="NCBI Taxonomy" id="314043"/>
    <lineage>
        <taxon>Eukaryota</taxon>
        <taxon>Fungi</taxon>
        <taxon>Dikarya</taxon>
        <taxon>Ascomycota</taxon>
        <taxon>Pezizomycotina</taxon>
        <taxon>Sordariomycetes</taxon>
        <taxon>Sordariomycetidae</taxon>
        <taxon>Sordariales</taxon>
        <taxon>Lasiosphaeriaceae</taxon>
        <taxon>Immersiella</taxon>
    </lineage>
</organism>
<accession>A0AA39WZA1</accession>
<gene>
    <name evidence="2" type="ORF">B0T14DRAFT_565626</name>
</gene>